<proteinExistence type="predicted"/>
<sequence length="713" mass="79978">MFYADAVAGYTNPEVYGQQRYGNGTACPTNVPSVYGTRPPLQYGINAPTPIQPLPGMNYAPGNGKPLLPPPESNGACGYGNPILPPPGLNGPSSHGNPFLTRPALNCEHCYGKPLQPPPGFNDQARYGNPVLVPSRINVPHGYDSRIPPNHFPEPNGMSTNGCGFENKCRVGLENDRFNLLFGDESHFQALCKKDRYKLYQNQVELIKCVYKKAQSSLKGGAYKTLPDHVFHEIFFNLKMISREGKLDDYIVKDMQKFLEQNHNELFSILEFCKVLQFYTDRRWLRDEADDSDDIVSEADDSNDLVYATNIPDNNASNVTQQDESTFAIGGRDHRLDNKVFKWAVEIEDECKPEHLEVYKSQVKILLRFYKAGRIGLVGQIPDEVLYVLDMITGLAMEHAKDGKFENYVVKALQRVLDDRNDTKILEAFFTLYAYCILKDPEEDQESNNEFEETAPYNKEAAQCQQETAQRHQGAAPSSETNQNTEGLASALNCQQHTSESERLQRFTQQFHEAAESATKLMCEDSEDLSEDSEELLKDPQGSSEDSEDSSEECDGLSEGSSEDTDDLAEASEDLFKDCETLSKDPEALSFECSEECEGEFVNHHSQQEFNGSSGFSIVHDSQLCDPTQRWITRCLLKAQQTAKASQKNCEVQQEPSEGQDSATRDSESLKEEVTKKLSTLKLIMEDINGLRDEAIEIKEEVLNIVKGLSEQD</sequence>
<feature type="domain" description="Expansin-like EG45" evidence="2">
    <location>
        <begin position="74"/>
        <end position="152"/>
    </location>
</feature>
<name>A0A811KCR2_9BILA</name>
<protein>
    <recommendedName>
        <fullName evidence="2">Expansin-like EG45 domain-containing protein</fullName>
    </recommendedName>
</protein>
<feature type="compositionally biased region" description="Acidic residues" evidence="1">
    <location>
        <begin position="524"/>
        <end position="534"/>
    </location>
</feature>
<feature type="compositionally biased region" description="Acidic residues" evidence="1">
    <location>
        <begin position="444"/>
        <end position="453"/>
    </location>
</feature>
<feature type="compositionally biased region" description="Basic and acidic residues" evidence="1">
    <location>
        <begin position="663"/>
        <end position="672"/>
    </location>
</feature>
<dbReference type="EMBL" id="CAJFCW020000002">
    <property type="protein sequence ID" value="CAG9099158.1"/>
    <property type="molecule type" value="Genomic_DNA"/>
</dbReference>
<feature type="compositionally biased region" description="Acidic residues" evidence="1">
    <location>
        <begin position="545"/>
        <end position="571"/>
    </location>
</feature>
<dbReference type="InterPro" id="IPR007112">
    <property type="entry name" value="Expansin/allergen_DPBB_dom"/>
</dbReference>
<evidence type="ECO:0000256" key="1">
    <source>
        <dbReference type="SAM" id="MobiDB-lite"/>
    </source>
</evidence>
<feature type="compositionally biased region" description="Polar residues" evidence="1">
    <location>
        <begin position="476"/>
        <end position="485"/>
    </location>
</feature>
<feature type="region of interest" description="Disordered" evidence="1">
    <location>
        <begin position="444"/>
        <end position="485"/>
    </location>
</feature>
<reference evidence="3" key="1">
    <citation type="submission" date="2020-09" db="EMBL/GenBank/DDBJ databases">
        <authorList>
            <person name="Kikuchi T."/>
        </authorList>
    </citation>
    <scope>NUCLEOTIDE SEQUENCE</scope>
    <source>
        <strain evidence="3">SH1</strain>
    </source>
</reference>
<dbReference type="Proteomes" id="UP000614601">
    <property type="component" value="Unassembled WGS sequence"/>
</dbReference>
<evidence type="ECO:0000313" key="3">
    <source>
        <dbReference type="EMBL" id="CAD5213112.1"/>
    </source>
</evidence>
<feature type="region of interest" description="Disordered" evidence="1">
    <location>
        <begin position="523"/>
        <end position="571"/>
    </location>
</feature>
<evidence type="ECO:0000313" key="4">
    <source>
        <dbReference type="Proteomes" id="UP000614601"/>
    </source>
</evidence>
<feature type="compositionally biased region" description="Polar residues" evidence="1">
    <location>
        <begin position="646"/>
        <end position="662"/>
    </location>
</feature>
<dbReference type="AlphaFoldDB" id="A0A811KCR2"/>
<feature type="region of interest" description="Disordered" evidence="1">
    <location>
        <begin position="646"/>
        <end position="672"/>
    </location>
</feature>
<comment type="caution">
    <text evidence="3">The sequence shown here is derived from an EMBL/GenBank/DDBJ whole genome shotgun (WGS) entry which is preliminary data.</text>
</comment>
<accession>A0A811KCR2</accession>
<dbReference type="PROSITE" id="PS50842">
    <property type="entry name" value="EXPANSIN_EG45"/>
    <property type="match status" value="1"/>
</dbReference>
<evidence type="ECO:0000259" key="2">
    <source>
        <dbReference type="PROSITE" id="PS50842"/>
    </source>
</evidence>
<dbReference type="Proteomes" id="UP000783686">
    <property type="component" value="Unassembled WGS sequence"/>
</dbReference>
<organism evidence="3 4">
    <name type="scientific">Bursaphelenchus okinawaensis</name>
    <dbReference type="NCBI Taxonomy" id="465554"/>
    <lineage>
        <taxon>Eukaryota</taxon>
        <taxon>Metazoa</taxon>
        <taxon>Ecdysozoa</taxon>
        <taxon>Nematoda</taxon>
        <taxon>Chromadorea</taxon>
        <taxon>Rhabditida</taxon>
        <taxon>Tylenchina</taxon>
        <taxon>Tylenchomorpha</taxon>
        <taxon>Aphelenchoidea</taxon>
        <taxon>Aphelenchoididae</taxon>
        <taxon>Bursaphelenchus</taxon>
    </lineage>
</organism>
<gene>
    <name evidence="3" type="ORF">BOKJ2_LOCUS4913</name>
</gene>
<keyword evidence="4" id="KW-1185">Reference proteome</keyword>
<dbReference type="EMBL" id="CAJFDH010000002">
    <property type="protein sequence ID" value="CAD5213112.1"/>
    <property type="molecule type" value="Genomic_DNA"/>
</dbReference>